<dbReference type="Pfam" id="PF01957">
    <property type="entry name" value="NfeD"/>
    <property type="match status" value="1"/>
</dbReference>
<keyword evidence="1" id="KW-1133">Transmembrane helix</keyword>
<dbReference type="SUPFAM" id="SSF141322">
    <property type="entry name" value="NfeD domain-like"/>
    <property type="match status" value="1"/>
</dbReference>
<gene>
    <name evidence="3" type="ORF">HA72_0697</name>
</gene>
<dbReference type="AlphaFoldDB" id="A0A088E338"/>
<feature type="transmembrane region" description="Helical" evidence="1">
    <location>
        <begin position="12"/>
        <end position="33"/>
    </location>
</feature>
<dbReference type="OMA" id="EGEYWEA"/>
<protein>
    <recommendedName>
        <fullName evidence="2">NfeD-like C-terminal domain-containing protein</fullName>
    </recommendedName>
</protein>
<proteinExistence type="predicted"/>
<evidence type="ECO:0000313" key="3">
    <source>
        <dbReference type="EMBL" id="AIM26859.1"/>
    </source>
</evidence>
<name>A0A088E338_9CREN</name>
<keyword evidence="1" id="KW-0472">Membrane</keyword>
<feature type="domain" description="NfeD-like C-terminal" evidence="2">
    <location>
        <begin position="68"/>
        <end position="122"/>
    </location>
</feature>
<feature type="transmembrane region" description="Helical" evidence="1">
    <location>
        <begin position="39"/>
        <end position="58"/>
    </location>
</feature>
<evidence type="ECO:0000259" key="2">
    <source>
        <dbReference type="Pfam" id="PF01957"/>
    </source>
</evidence>
<dbReference type="EMBL" id="CP008822">
    <property type="protein sequence ID" value="AIM26859.1"/>
    <property type="molecule type" value="Genomic_DNA"/>
</dbReference>
<dbReference type="InterPro" id="IPR002810">
    <property type="entry name" value="NfeD-like_C"/>
</dbReference>
<organism evidence="3 4">
    <name type="scientific">Metallosphaera sedula</name>
    <dbReference type="NCBI Taxonomy" id="43687"/>
    <lineage>
        <taxon>Archaea</taxon>
        <taxon>Thermoproteota</taxon>
        <taxon>Thermoprotei</taxon>
        <taxon>Sulfolobales</taxon>
        <taxon>Sulfolobaceae</taxon>
        <taxon>Metallosphaera</taxon>
    </lineage>
</organism>
<sequence length="129" mass="14609">MPDINKIFVAHGYVIPVIIILVLIIALILTGYIYDPIVVVPSVAIIGFLSYRIVYVIAKTRKRNLYTYKGKIGKAIEDIPKGKMGYVLVEGEYWEAVALEDIKKDETVVVEDMRDLKLLVKKNINETIV</sequence>
<dbReference type="InterPro" id="IPR012340">
    <property type="entry name" value="NA-bd_OB-fold"/>
</dbReference>
<accession>A0A088E338</accession>
<evidence type="ECO:0000313" key="4">
    <source>
        <dbReference type="Proteomes" id="UP000029084"/>
    </source>
</evidence>
<dbReference type="Gene3D" id="2.40.50.140">
    <property type="entry name" value="Nucleic acid-binding proteins"/>
    <property type="match status" value="1"/>
</dbReference>
<dbReference type="Proteomes" id="UP000029084">
    <property type="component" value="Chromosome"/>
</dbReference>
<evidence type="ECO:0000256" key="1">
    <source>
        <dbReference type="SAM" id="Phobius"/>
    </source>
</evidence>
<reference evidence="3 4" key="1">
    <citation type="journal article" date="2014" name="J. Bacteriol.">
        <title>Role of an Archaeal PitA Transporter in the Copper and Arsenic Resistance of Metallosphaera sedula, an Extreme Thermoacidophile.</title>
        <authorList>
            <person name="McCarthy S."/>
            <person name="Ai C."/>
            <person name="Wheaton G."/>
            <person name="Tevatia R."/>
            <person name="Eckrich V."/>
            <person name="Kelly R."/>
            <person name="Blum P."/>
        </authorList>
    </citation>
    <scope>NUCLEOTIDE SEQUENCE [LARGE SCALE GENOMIC DNA]</scope>
    <source>
        <strain evidence="3 4">CuR1</strain>
    </source>
</reference>
<keyword evidence="1" id="KW-0812">Transmembrane</keyword>